<dbReference type="GO" id="GO:0008270">
    <property type="term" value="F:zinc ion binding"/>
    <property type="evidence" value="ECO:0007669"/>
    <property type="project" value="UniProtKB-KW"/>
</dbReference>
<dbReference type="PROSITE" id="PS50089">
    <property type="entry name" value="ZF_RING_2"/>
    <property type="match status" value="1"/>
</dbReference>
<comment type="caution">
    <text evidence="15">The sequence shown here is derived from an EMBL/GenBank/DDBJ whole genome shotgun (WGS) entry which is preliminary data.</text>
</comment>
<dbReference type="InterPro" id="IPR019775">
    <property type="entry name" value="WD40_repeat_CS"/>
</dbReference>
<dbReference type="PROSITE" id="PS00678">
    <property type="entry name" value="WD_REPEATS_1"/>
    <property type="match status" value="1"/>
</dbReference>
<dbReference type="CDD" id="cd16488">
    <property type="entry name" value="mRING-H2-C3H3C2_Mio-like"/>
    <property type="match status" value="1"/>
</dbReference>
<feature type="compositionally biased region" description="Polar residues" evidence="13">
    <location>
        <begin position="30"/>
        <end position="43"/>
    </location>
</feature>
<evidence type="ECO:0000256" key="12">
    <source>
        <dbReference type="PROSITE-ProRule" id="PRU00221"/>
    </source>
</evidence>
<evidence type="ECO:0000256" key="6">
    <source>
        <dbReference type="ARBA" id="ARBA00022574"/>
    </source>
</evidence>
<dbReference type="SUPFAM" id="SSF50978">
    <property type="entry name" value="WD40 repeat-like"/>
    <property type="match status" value="1"/>
</dbReference>
<feature type="repeat" description="WD" evidence="12">
    <location>
        <begin position="203"/>
        <end position="225"/>
    </location>
</feature>
<dbReference type="EMBL" id="LMYN01000070">
    <property type="protein sequence ID" value="KSA00910.1"/>
    <property type="molecule type" value="Genomic_DNA"/>
</dbReference>
<feature type="region of interest" description="Disordered" evidence="13">
    <location>
        <begin position="369"/>
        <end position="388"/>
    </location>
</feature>
<dbReference type="PANTHER" id="PTHR46200">
    <property type="entry name" value="GATOR COMPLEX PROTEIN WDR24"/>
    <property type="match status" value="1"/>
</dbReference>
<evidence type="ECO:0000256" key="7">
    <source>
        <dbReference type="ARBA" id="ARBA00022723"/>
    </source>
</evidence>
<dbReference type="Pfam" id="PF00400">
    <property type="entry name" value="WD40"/>
    <property type="match status" value="2"/>
</dbReference>
<comment type="function">
    <text evidence="1">May be involved in a process influencing telomere capping.</text>
</comment>
<evidence type="ECO:0000256" key="9">
    <source>
        <dbReference type="ARBA" id="ARBA00022771"/>
    </source>
</evidence>
<feature type="compositionally biased region" description="Polar residues" evidence="13">
    <location>
        <begin position="1133"/>
        <end position="1143"/>
    </location>
</feature>
<evidence type="ECO:0000313" key="16">
    <source>
        <dbReference type="Proteomes" id="UP000054251"/>
    </source>
</evidence>
<dbReference type="InterPro" id="IPR001841">
    <property type="entry name" value="Znf_RING"/>
</dbReference>
<feature type="compositionally biased region" description="Basic and acidic residues" evidence="13">
    <location>
        <begin position="369"/>
        <end position="384"/>
    </location>
</feature>
<reference evidence="15 16" key="1">
    <citation type="submission" date="2015-11" db="EMBL/GenBank/DDBJ databases">
        <title>The genome of Debaryomyces fabryi.</title>
        <authorList>
            <person name="Tafer H."/>
            <person name="Lopandic K."/>
        </authorList>
    </citation>
    <scope>NUCLEOTIDE SEQUENCE [LARGE SCALE GENOMIC DNA]</scope>
    <source>
        <strain evidence="15 16">CBS 789</strain>
    </source>
</reference>
<name>A0A0V1PXC9_9ASCO</name>
<dbReference type="GeneID" id="26840349"/>
<keyword evidence="10" id="KW-0862">Zinc</keyword>
<feature type="repeat" description="WD" evidence="12">
    <location>
        <begin position="286"/>
        <end position="318"/>
    </location>
</feature>
<dbReference type="InterPro" id="IPR037590">
    <property type="entry name" value="WDR24"/>
</dbReference>
<dbReference type="InterPro" id="IPR015943">
    <property type="entry name" value="WD40/YVTN_repeat-like_dom_sf"/>
</dbReference>
<gene>
    <name evidence="15" type="ORF">AC631_03340</name>
</gene>
<feature type="region of interest" description="Disordered" evidence="13">
    <location>
        <begin position="651"/>
        <end position="683"/>
    </location>
</feature>
<keyword evidence="7" id="KW-0479">Metal-binding</keyword>
<dbReference type="SMART" id="SM00320">
    <property type="entry name" value="WD40"/>
    <property type="match status" value="3"/>
</dbReference>
<sequence length="1385" mass="155638">MPDPNDVNQLSLTRFAFNIYGALNQAQSFDGASSTSPTPSMNPKQHPKTETVPCRKKKLVYNFEREVSCISQFNYSLNGLVKNYEEDPLHHLIIGGKNYLKLLALNNDQTKIVHEIDILELSKSMYSSSRTLSSSKLTSVNTIESQNDTIACEIATGLISVYKVQNNGKCKLVRKYSDHKRCVNSLDFINQLNFTDSSLPYQLISGSQDGTIKLWDLRSASNKPTLTVSSNSHSDPVRSCQYSPHSTVRNKITILSVHDSGALCKYDLRSPNGGYQHNISVPERKWNFHTGPALSLNIHPEKEYVITGGRDQKVCIWNYGDSPTHQNKMSPDYMINTYGPVMKIRWSAYPDNISSKTDTPSNQYQQMLESKRYDDKTSSNERETISTMSSMSKNNPLFNYDFACLFLNEDPTISIYNLKRKYIPKEVISSNSNKPFQNFMWARNFSGSRRIWTITKSNQFTSYDLDTAQSDPNIIKPLDTLTNVSMTWNSGLGDLCFVNQEKEEFESISQFENESFKSENEEYDPEFALILEGGGLSSNSGIDDHPTDERSLKYRISSNSLDNSSIYNNPSKLTVASIPIASNPSNTPLSYQYPSLSNSVSPPFEHVTKPLLQRASTHNPMIQPPKPLSSILQNRSSLGIEALMEYGNNNSGSNNASVSGNHLRPTLNRNHSQSTQGSNVSLSSSIQAYQAPQPSASKRVISVNHPSPYIIPLSLPLPQNDEHAFEILSNNYLITASDGLNLIDVCLYNANIAASVNKYRDSQTWRVLAVGLEDDKSCLINYEDNLPNHPTKAETTVIYGSLDAYDQDSEVSNSITQLNQTNDNRSIISELDNFVGSYNSNSTLTSNYGGIHSDKTANSSELPNTYKKVEDASNIGPKKASFPEIKPLSNINSPGHLRDVLSQNRSNSNSSVISRSNSTLLRNRNTINTRSLIIDNESAIDDDELVDAKASEGNEDNHQFNTKNSELKKHSSMSAINSEVMDNFLCNTQNPKSSPIKIELEKHEKGRSLSGLTSPHNIHQPNIIKNRRRSSLDPENTRRNSSNKFNYRHTNAWDLDNENSNILSNRSQWATNSSLSSCGISSYQPRIGSPNYSDQLHHSYSSTYSSPRPYYNTTTPGSSRRNSHISPVHGFHNKTSYSKQSPVAQKVMRDEQARSELKDVQEQIEDQESIEDTRVASINFGKSGLTRAITENNQASPNTVYKPWKTENLLEEALEFASLQGDIVLCSTLTILFYDYLKVGKDSKVFTKEQSLDWLSLYVEILRRKQLFSNAMYVINMAPKELLPDLANLTSTEVNLRFFCCWCQRLLVNDKSKRKALKDDSFGYWYCDECSTKQLNCIYCHEPCKGLNIVTSLSCGHRGHFGCLREWFVDQENIECPGGCDEQVV</sequence>
<dbReference type="OrthoDB" id="60955at2759"/>
<dbReference type="InterPro" id="IPR036322">
    <property type="entry name" value="WD40_repeat_dom_sf"/>
</dbReference>
<comment type="subcellular location">
    <subcellularLocation>
        <location evidence="2">Vacuole</location>
    </subcellularLocation>
</comment>
<feature type="compositionally biased region" description="Polar residues" evidence="13">
    <location>
        <begin position="1010"/>
        <end position="1020"/>
    </location>
</feature>
<feature type="domain" description="RING-type" evidence="14">
    <location>
        <begin position="1337"/>
        <end position="1377"/>
    </location>
</feature>
<dbReference type="Gene3D" id="2.130.10.10">
    <property type="entry name" value="YVTN repeat-like/Quinoprotein amine dehydrogenase"/>
    <property type="match status" value="1"/>
</dbReference>
<evidence type="ECO:0000256" key="13">
    <source>
        <dbReference type="SAM" id="MobiDB-lite"/>
    </source>
</evidence>
<evidence type="ECO:0000256" key="2">
    <source>
        <dbReference type="ARBA" id="ARBA00004116"/>
    </source>
</evidence>
<dbReference type="GO" id="GO:0005829">
    <property type="term" value="C:cytosol"/>
    <property type="evidence" value="ECO:0007669"/>
    <property type="project" value="TreeGrafter"/>
</dbReference>
<keyword evidence="9 11" id="KW-0863">Zinc-finger</keyword>
<evidence type="ECO:0000256" key="5">
    <source>
        <dbReference type="ARBA" id="ARBA00022554"/>
    </source>
</evidence>
<evidence type="ECO:0000256" key="3">
    <source>
        <dbReference type="ARBA" id="ARBA00008863"/>
    </source>
</evidence>
<dbReference type="PROSITE" id="PS50082">
    <property type="entry name" value="WD_REPEATS_2"/>
    <property type="match status" value="2"/>
</dbReference>
<evidence type="ECO:0000256" key="10">
    <source>
        <dbReference type="ARBA" id="ARBA00022833"/>
    </source>
</evidence>
<dbReference type="GO" id="GO:0061700">
    <property type="term" value="C:GATOR2 complex"/>
    <property type="evidence" value="ECO:0007669"/>
    <property type="project" value="TreeGrafter"/>
</dbReference>
<feature type="compositionally biased region" description="Polar residues" evidence="13">
    <location>
        <begin position="667"/>
        <end position="683"/>
    </location>
</feature>
<dbReference type="Proteomes" id="UP000054251">
    <property type="component" value="Unassembled WGS sequence"/>
</dbReference>
<accession>A0A0V1PXC9</accession>
<organism evidence="15 16">
    <name type="scientific">Debaryomyces fabryi</name>
    <dbReference type="NCBI Taxonomy" id="58627"/>
    <lineage>
        <taxon>Eukaryota</taxon>
        <taxon>Fungi</taxon>
        <taxon>Dikarya</taxon>
        <taxon>Ascomycota</taxon>
        <taxon>Saccharomycotina</taxon>
        <taxon>Pichiomycetes</taxon>
        <taxon>Debaryomycetaceae</taxon>
        <taxon>Debaryomyces</taxon>
    </lineage>
</organism>
<evidence type="ECO:0000256" key="8">
    <source>
        <dbReference type="ARBA" id="ARBA00022737"/>
    </source>
</evidence>
<dbReference type="GO" id="GO:0016239">
    <property type="term" value="P:positive regulation of macroautophagy"/>
    <property type="evidence" value="ECO:0007669"/>
    <property type="project" value="TreeGrafter"/>
</dbReference>
<keyword evidence="16" id="KW-1185">Reference proteome</keyword>
<feature type="compositionally biased region" description="Low complexity" evidence="13">
    <location>
        <begin position="651"/>
        <end position="661"/>
    </location>
</feature>
<dbReference type="InterPro" id="IPR001680">
    <property type="entry name" value="WD40_rpt"/>
</dbReference>
<evidence type="ECO:0000259" key="14">
    <source>
        <dbReference type="PROSITE" id="PS50089"/>
    </source>
</evidence>
<protein>
    <recommendedName>
        <fullName evidence="4">Restriction of telomere capping protein 1</fullName>
    </recommendedName>
</protein>
<feature type="region of interest" description="Disordered" evidence="13">
    <location>
        <begin position="30"/>
        <end position="51"/>
    </location>
</feature>
<keyword evidence="5" id="KW-0926">Vacuole</keyword>
<evidence type="ECO:0000256" key="1">
    <source>
        <dbReference type="ARBA" id="ARBA00002738"/>
    </source>
</evidence>
<proteinExistence type="inferred from homology"/>
<dbReference type="Pfam" id="PF17120">
    <property type="entry name" value="zf-RING_16"/>
    <property type="match status" value="1"/>
</dbReference>
<evidence type="ECO:0000313" key="15">
    <source>
        <dbReference type="EMBL" id="KSA00910.1"/>
    </source>
</evidence>
<dbReference type="GO" id="GO:0005774">
    <property type="term" value="C:vacuolar membrane"/>
    <property type="evidence" value="ECO:0007669"/>
    <property type="project" value="TreeGrafter"/>
</dbReference>
<keyword evidence="8" id="KW-0677">Repeat</keyword>
<dbReference type="GO" id="GO:1904263">
    <property type="term" value="P:positive regulation of TORC1 signaling"/>
    <property type="evidence" value="ECO:0007669"/>
    <property type="project" value="TreeGrafter"/>
</dbReference>
<evidence type="ECO:0000256" key="11">
    <source>
        <dbReference type="PROSITE-ProRule" id="PRU00175"/>
    </source>
</evidence>
<feature type="region of interest" description="Disordered" evidence="13">
    <location>
        <begin position="1004"/>
        <end position="1044"/>
    </location>
</feature>
<dbReference type="PROSITE" id="PS50294">
    <property type="entry name" value="WD_REPEATS_REGION"/>
    <property type="match status" value="1"/>
</dbReference>
<dbReference type="InterPro" id="IPR049566">
    <property type="entry name" value="WDR59_RTC1-like_RING_Znf"/>
</dbReference>
<dbReference type="PANTHER" id="PTHR46200:SF1">
    <property type="entry name" value="GATOR COMPLEX PROTEIN WDR24"/>
    <property type="match status" value="1"/>
</dbReference>
<dbReference type="RefSeq" id="XP_015467012.1">
    <property type="nucleotide sequence ID" value="XM_015612169.1"/>
</dbReference>
<comment type="similarity">
    <text evidence="3">Belongs to the WD repeat RTC1 family.</text>
</comment>
<keyword evidence="6 12" id="KW-0853">WD repeat</keyword>
<feature type="region of interest" description="Disordered" evidence="13">
    <location>
        <begin position="1089"/>
        <end position="1143"/>
    </location>
</feature>
<feature type="compositionally biased region" description="Low complexity" evidence="13">
    <location>
        <begin position="1099"/>
        <end position="1116"/>
    </location>
</feature>
<evidence type="ECO:0000256" key="4">
    <source>
        <dbReference type="ARBA" id="ARBA00015098"/>
    </source>
</evidence>